<comment type="caution">
    <text evidence="2">The sequence shown here is derived from an EMBL/GenBank/DDBJ whole genome shotgun (WGS) entry which is preliminary data.</text>
</comment>
<dbReference type="RefSeq" id="WP_028724560.1">
    <property type="nucleotide sequence ID" value="NZ_CP099535.1"/>
</dbReference>
<sequence>MALQGKLTLDGADYAPFNLYGVGVFMAFSGNGIYRNNGACGAVKNNGPLPLGKYWIVERGSGGLLSKTKTQIQDTWNRFYHGTAFGRDEWFALYKDDLSIDDGTWIEGVYRGLFRLHPGQVSEGCLTLPHNSDYSRIRDALLKTDPVQVPCMRDLMARGWIEVVANGYSTCPFGD</sequence>
<dbReference type="InterPro" id="IPR021225">
    <property type="entry name" value="Tlde1_dom"/>
</dbReference>
<evidence type="ECO:0000313" key="2">
    <source>
        <dbReference type="EMBL" id="MCW0343091.1"/>
    </source>
</evidence>
<name>A0AAJ1FQR7_PANAN</name>
<dbReference type="Pfam" id="PF10908">
    <property type="entry name" value="Tlde1_dom"/>
    <property type="match status" value="1"/>
</dbReference>
<dbReference type="EMBL" id="JANFVX010000003">
    <property type="protein sequence ID" value="MCW0343091.1"/>
    <property type="molecule type" value="Genomic_DNA"/>
</dbReference>
<feature type="domain" description="Tlde1" evidence="1">
    <location>
        <begin position="24"/>
        <end position="152"/>
    </location>
</feature>
<organism evidence="2 3">
    <name type="scientific">Pantoea ananas</name>
    <name type="common">Erwinia uredovora</name>
    <dbReference type="NCBI Taxonomy" id="553"/>
    <lineage>
        <taxon>Bacteria</taxon>
        <taxon>Pseudomonadati</taxon>
        <taxon>Pseudomonadota</taxon>
        <taxon>Gammaproteobacteria</taxon>
        <taxon>Enterobacterales</taxon>
        <taxon>Erwiniaceae</taxon>
        <taxon>Pantoea</taxon>
    </lineage>
</organism>
<proteinExistence type="predicted"/>
<protein>
    <recommendedName>
        <fullName evidence="1">Tlde1 domain-containing protein</fullName>
    </recommendedName>
</protein>
<dbReference type="AlphaFoldDB" id="A0AAJ1FQR7"/>
<reference evidence="2" key="1">
    <citation type="submission" date="2022-06" db="EMBL/GenBank/DDBJ databases">
        <title>Dynamics of rice microbiomes reveals core vertical transmitted seed endophytes.</title>
        <authorList>
            <person name="Liao K."/>
            <person name="Zhang X."/>
        </authorList>
    </citation>
    <scope>NUCLEOTIDE SEQUENCE</scope>
    <source>
        <strain evidence="2">JT1-17</strain>
    </source>
</reference>
<gene>
    <name evidence="2" type="ORF">NB703_001184</name>
</gene>
<evidence type="ECO:0000313" key="3">
    <source>
        <dbReference type="Proteomes" id="UP001208888"/>
    </source>
</evidence>
<accession>A0AAJ1FQR7</accession>
<dbReference type="Proteomes" id="UP001208888">
    <property type="component" value="Unassembled WGS sequence"/>
</dbReference>
<evidence type="ECO:0000259" key="1">
    <source>
        <dbReference type="Pfam" id="PF10908"/>
    </source>
</evidence>